<proteinExistence type="predicted"/>
<dbReference type="KEGG" id="mbar:MSBR2_3350"/>
<keyword evidence="1" id="KW-0812">Transmembrane</keyword>
<organism evidence="2 3">
    <name type="scientific">Methanosarcina barkeri 227</name>
    <dbReference type="NCBI Taxonomy" id="1434106"/>
    <lineage>
        <taxon>Archaea</taxon>
        <taxon>Methanobacteriati</taxon>
        <taxon>Methanobacteriota</taxon>
        <taxon>Stenosarchaea group</taxon>
        <taxon>Methanomicrobia</taxon>
        <taxon>Methanosarcinales</taxon>
        <taxon>Methanosarcinaceae</taxon>
        <taxon>Methanosarcina</taxon>
    </lineage>
</organism>
<dbReference type="PATRIC" id="fig|1434106.5.peg.4241"/>
<dbReference type="HOGENOM" id="CLU_2044403_0_0_2"/>
<protein>
    <submittedName>
        <fullName evidence="2">Uncharacterized protein</fullName>
    </submittedName>
</protein>
<evidence type="ECO:0000256" key="1">
    <source>
        <dbReference type="SAM" id="Phobius"/>
    </source>
</evidence>
<feature type="transmembrane region" description="Helical" evidence="1">
    <location>
        <begin position="17"/>
        <end position="37"/>
    </location>
</feature>
<dbReference type="AlphaFoldDB" id="A0A0E3LRE2"/>
<gene>
    <name evidence="2" type="ORF">MSBR2_3350</name>
</gene>
<evidence type="ECO:0000313" key="3">
    <source>
        <dbReference type="Proteomes" id="UP000033079"/>
    </source>
</evidence>
<reference evidence="2 3" key="1">
    <citation type="submission" date="2014-07" db="EMBL/GenBank/DDBJ databases">
        <title>Methanogenic archaea and the global carbon cycle.</title>
        <authorList>
            <person name="Henriksen J.R."/>
            <person name="Luke J."/>
            <person name="Reinhart S."/>
            <person name="Benedict M.N."/>
            <person name="Youngblut N.D."/>
            <person name="Metcalf M.E."/>
            <person name="Whitaker R.J."/>
            <person name="Metcalf W.W."/>
        </authorList>
    </citation>
    <scope>NUCLEOTIDE SEQUENCE [LARGE SCALE GENOMIC DNA]</scope>
    <source>
        <strain evidence="2 3">227</strain>
    </source>
</reference>
<keyword evidence="1" id="KW-1133">Transmembrane helix</keyword>
<keyword evidence="1" id="KW-0472">Membrane</keyword>
<dbReference type="EMBL" id="CP009530">
    <property type="protein sequence ID" value="AKB59866.1"/>
    <property type="molecule type" value="Genomic_DNA"/>
</dbReference>
<sequence length="120" mass="13775">MGLCSPLGSFFDFFSSLILYLAFLAFILYNRTTALLIPEKIIIRRRLFRSLVLKKEDIVQTSVSKNKGNSLRWPLRLFLLVVLAIQLPHTIESITRDLQMEAAPAFIKLSSVMVDFWIIA</sequence>
<dbReference type="Proteomes" id="UP000033079">
    <property type="component" value="Chromosome"/>
</dbReference>
<evidence type="ECO:0000313" key="2">
    <source>
        <dbReference type="EMBL" id="AKB59866.1"/>
    </source>
</evidence>
<name>A0A0E3LRE2_METBA</name>
<accession>A0A0E3LRE2</accession>